<keyword evidence="2" id="KW-1133">Transmembrane helix</keyword>
<gene>
    <name evidence="4" type="ORF">g.38316</name>
</gene>
<evidence type="ECO:0000259" key="3">
    <source>
        <dbReference type="Pfam" id="PF26644"/>
    </source>
</evidence>
<evidence type="ECO:0000256" key="2">
    <source>
        <dbReference type="SAM" id="Phobius"/>
    </source>
</evidence>
<dbReference type="InterPro" id="IPR058250">
    <property type="entry name" value="CCC"/>
</dbReference>
<accession>A0A0A1XNK6</accession>
<organism evidence="4">
    <name type="scientific">Zeugodacus cucurbitae</name>
    <name type="common">Melon fruit fly</name>
    <name type="synonym">Bactrocera cucurbitae</name>
    <dbReference type="NCBI Taxonomy" id="28588"/>
    <lineage>
        <taxon>Eukaryota</taxon>
        <taxon>Metazoa</taxon>
        <taxon>Ecdysozoa</taxon>
        <taxon>Arthropoda</taxon>
        <taxon>Hexapoda</taxon>
        <taxon>Insecta</taxon>
        <taxon>Pterygota</taxon>
        <taxon>Neoptera</taxon>
        <taxon>Endopterygota</taxon>
        <taxon>Diptera</taxon>
        <taxon>Brachycera</taxon>
        <taxon>Muscomorpha</taxon>
        <taxon>Tephritoidea</taxon>
        <taxon>Tephritidae</taxon>
        <taxon>Zeugodacus</taxon>
        <taxon>Zeugodacus</taxon>
    </lineage>
</organism>
<keyword evidence="2" id="KW-0812">Transmembrane</keyword>
<name>A0A0A1XNK6_ZEUCU</name>
<reference evidence="4" key="1">
    <citation type="submission" date="2014-11" db="EMBL/GenBank/DDBJ databases">
        <authorList>
            <person name="Geib S."/>
        </authorList>
    </citation>
    <scope>NUCLEOTIDE SEQUENCE</scope>
</reference>
<feature type="compositionally biased region" description="Low complexity" evidence="1">
    <location>
        <begin position="17"/>
        <end position="30"/>
    </location>
</feature>
<reference evidence="4" key="2">
    <citation type="journal article" date="2015" name="Gigascience">
        <title>Reconstructing a comprehensive transcriptome assembly of a white-pupal translocated strain of the pest fruit fly Bactrocera cucurbitae.</title>
        <authorList>
            <person name="Sim S.B."/>
            <person name="Calla B."/>
            <person name="Hall B."/>
            <person name="DeRego T."/>
            <person name="Geib S.M."/>
        </authorList>
    </citation>
    <scope>NUCLEOTIDE SEQUENCE</scope>
</reference>
<keyword evidence="2" id="KW-0472">Membrane</keyword>
<proteinExistence type="predicted"/>
<feature type="domain" description="CCC" evidence="3">
    <location>
        <begin position="225"/>
        <end position="326"/>
    </location>
</feature>
<feature type="transmembrane region" description="Helical" evidence="2">
    <location>
        <begin position="335"/>
        <end position="353"/>
    </location>
</feature>
<evidence type="ECO:0000256" key="1">
    <source>
        <dbReference type="SAM" id="MobiDB-lite"/>
    </source>
</evidence>
<dbReference type="Pfam" id="PF26644">
    <property type="entry name" value="CCC"/>
    <property type="match status" value="1"/>
</dbReference>
<protein>
    <recommendedName>
        <fullName evidence="3">CCC domain-containing protein</fullName>
    </recommendedName>
</protein>
<dbReference type="AlphaFoldDB" id="A0A0A1XNK6"/>
<evidence type="ECO:0000313" key="4">
    <source>
        <dbReference type="EMBL" id="JAD12455.1"/>
    </source>
</evidence>
<feature type="region of interest" description="Disordered" evidence="1">
    <location>
        <begin position="1"/>
        <end position="30"/>
    </location>
</feature>
<sequence length="360" mass="40354">MHTLQSDKNARAHKQQEQQNSNLQQQQHSTLLQRSCNNQNACIQSLLDNRCSTPYSVSSPNNITTTLITNHPAFKQFQNSIKHCYLVLPLLSSSTTFSTISNQRLSSHSSQLRPQLVALPSATGYQQSSTAISKTKSTTTTTMQRVIEHCQTYSSSSQQQLHTNNKIKRQLTRSPSLVLLTLLLLWFSHLIGSSCAAPQSCVLCDINDVKDKTPNAQAAYEEYHFEHQVSRQDAITALKIFNVSTYGEPSGCTISCSDKVMKYCLGQQFINDHCWCELGHTEEGLPFVPHICYVGEKLYKATVGSCYFYEQVKECCCAPVLAKQWRYLSGASRQMTTGSLLLLAVLLTFLSILSRHRINV</sequence>
<dbReference type="EMBL" id="GBXI01001837">
    <property type="protein sequence ID" value="JAD12455.1"/>
    <property type="molecule type" value="Transcribed_RNA"/>
</dbReference>